<evidence type="ECO:0000256" key="1">
    <source>
        <dbReference type="SAM" id="MobiDB-lite"/>
    </source>
</evidence>
<name>A0A8X6WX94_9ARAC</name>
<feature type="region of interest" description="Disordered" evidence="1">
    <location>
        <begin position="56"/>
        <end position="85"/>
    </location>
</feature>
<proteinExistence type="predicted"/>
<comment type="caution">
    <text evidence="2">The sequence shown here is derived from an EMBL/GenBank/DDBJ whole genome shotgun (WGS) entry which is preliminary data.</text>
</comment>
<keyword evidence="3" id="KW-1185">Reference proteome</keyword>
<dbReference type="Proteomes" id="UP000886998">
    <property type="component" value="Unassembled WGS sequence"/>
</dbReference>
<dbReference type="EMBL" id="BMAV01003380">
    <property type="protein sequence ID" value="GFY42905.1"/>
    <property type="molecule type" value="Genomic_DNA"/>
</dbReference>
<organism evidence="2 3">
    <name type="scientific">Trichonephila inaurata madagascariensis</name>
    <dbReference type="NCBI Taxonomy" id="2747483"/>
    <lineage>
        <taxon>Eukaryota</taxon>
        <taxon>Metazoa</taxon>
        <taxon>Ecdysozoa</taxon>
        <taxon>Arthropoda</taxon>
        <taxon>Chelicerata</taxon>
        <taxon>Arachnida</taxon>
        <taxon>Araneae</taxon>
        <taxon>Araneomorphae</taxon>
        <taxon>Entelegynae</taxon>
        <taxon>Araneoidea</taxon>
        <taxon>Nephilidae</taxon>
        <taxon>Trichonephila</taxon>
        <taxon>Trichonephila inaurata</taxon>
    </lineage>
</organism>
<feature type="compositionally biased region" description="Basic residues" evidence="1">
    <location>
        <begin position="73"/>
        <end position="85"/>
    </location>
</feature>
<dbReference type="AlphaFoldDB" id="A0A8X6WX94"/>
<accession>A0A8X6WX94</accession>
<feature type="compositionally biased region" description="Polar residues" evidence="1">
    <location>
        <begin position="61"/>
        <end position="72"/>
    </location>
</feature>
<reference evidence="2" key="1">
    <citation type="submission" date="2020-08" db="EMBL/GenBank/DDBJ databases">
        <title>Multicomponent nature underlies the extraordinary mechanical properties of spider dragline silk.</title>
        <authorList>
            <person name="Kono N."/>
            <person name="Nakamura H."/>
            <person name="Mori M."/>
            <person name="Yoshida Y."/>
            <person name="Ohtoshi R."/>
            <person name="Malay A.D."/>
            <person name="Moran D.A.P."/>
            <person name="Tomita M."/>
            <person name="Numata K."/>
            <person name="Arakawa K."/>
        </authorList>
    </citation>
    <scope>NUCLEOTIDE SEQUENCE</scope>
</reference>
<protein>
    <submittedName>
        <fullName evidence="2">Uncharacterized protein</fullName>
    </submittedName>
</protein>
<sequence length="219" mass="25423">MITPLVDKKCLFQTGSKSFRFHPDFSSAQLFFSFSNSDEVSSRRTYTQDNKEAIKNRETATETQTEGLSQCHNYKKKRDKSKKQHKKNPQVTLCWYRRRVGIIPACRFKQEMFSIYGFSNGRPKESFLAIDYQVYVEAHVFSLVHEYLLVHDGPEKTLPDVALTWNFIMLQSVSNGSHSRDGMHKQNPSNNLLPSIKFLVASSNESFYSDFCLYNGRQF</sequence>
<evidence type="ECO:0000313" key="2">
    <source>
        <dbReference type="EMBL" id="GFY42905.1"/>
    </source>
</evidence>
<evidence type="ECO:0000313" key="3">
    <source>
        <dbReference type="Proteomes" id="UP000886998"/>
    </source>
</evidence>
<gene>
    <name evidence="2" type="ORF">TNIN_75461</name>
</gene>